<evidence type="ECO:0000313" key="2">
    <source>
        <dbReference type="EMBL" id="MCD5314469.1"/>
    </source>
</evidence>
<dbReference type="InterPro" id="IPR016039">
    <property type="entry name" value="Thiolase-like"/>
</dbReference>
<dbReference type="InterPro" id="IPR002155">
    <property type="entry name" value="Thiolase"/>
</dbReference>
<dbReference type="PANTHER" id="PTHR42870">
    <property type="entry name" value="ACETYL-COA C-ACETYLTRANSFERASE"/>
    <property type="match status" value="1"/>
</dbReference>
<gene>
    <name evidence="2" type="ORF">LR394_26530</name>
</gene>
<reference evidence="2" key="1">
    <citation type="submission" date="2021-11" db="EMBL/GenBank/DDBJ databases">
        <title>Streptomyces corallinus and Kineosporia corallina sp. nov., two new coral-derived marine actinobacteria.</title>
        <authorList>
            <person name="Buangrab K."/>
            <person name="Sutthacheep M."/>
            <person name="Yeemin T."/>
            <person name="Harunari E."/>
            <person name="Igarashi Y."/>
            <person name="Sripreechasak P."/>
            <person name="Kanchanasin P."/>
            <person name="Tanasupawat S."/>
            <person name="Phongsopitanun W."/>
        </authorList>
    </citation>
    <scope>NUCLEOTIDE SEQUENCE</scope>
    <source>
        <strain evidence="2">JCM 31032</strain>
    </source>
</reference>
<comment type="caution">
    <text evidence="2">The sequence shown here is derived from an EMBL/GenBank/DDBJ whole genome shotgun (WGS) entry which is preliminary data.</text>
</comment>
<organism evidence="2 3">
    <name type="scientific">Kineosporia babensis</name>
    <dbReference type="NCBI Taxonomy" id="499548"/>
    <lineage>
        <taxon>Bacteria</taxon>
        <taxon>Bacillati</taxon>
        <taxon>Actinomycetota</taxon>
        <taxon>Actinomycetes</taxon>
        <taxon>Kineosporiales</taxon>
        <taxon>Kineosporiaceae</taxon>
        <taxon>Kineosporia</taxon>
    </lineage>
</organism>
<dbReference type="CDD" id="cd00829">
    <property type="entry name" value="SCP-x_thiolase"/>
    <property type="match status" value="1"/>
</dbReference>
<dbReference type="RefSeq" id="WP_231447015.1">
    <property type="nucleotide sequence ID" value="NZ_JAJOMB010000016.1"/>
</dbReference>
<dbReference type="Gene3D" id="3.40.47.10">
    <property type="match status" value="1"/>
</dbReference>
<dbReference type="InterPro" id="IPR055140">
    <property type="entry name" value="Thiolase_C_2"/>
</dbReference>
<dbReference type="SUPFAM" id="SSF53901">
    <property type="entry name" value="Thiolase-like"/>
    <property type="match status" value="2"/>
</dbReference>
<dbReference type="PIRSF" id="PIRSF000429">
    <property type="entry name" value="Ac-CoA_Ac_transf"/>
    <property type="match status" value="1"/>
</dbReference>
<protein>
    <submittedName>
        <fullName evidence="2">Thiolase family protein</fullName>
    </submittedName>
</protein>
<evidence type="ECO:0000259" key="1">
    <source>
        <dbReference type="Pfam" id="PF22691"/>
    </source>
</evidence>
<dbReference type="EMBL" id="JAJOMB010000016">
    <property type="protein sequence ID" value="MCD5314469.1"/>
    <property type="molecule type" value="Genomic_DNA"/>
</dbReference>
<accession>A0A9X1SW88</accession>
<dbReference type="AlphaFoldDB" id="A0A9X1SW88"/>
<feature type="domain" description="Thiolase C-terminal" evidence="1">
    <location>
        <begin position="252"/>
        <end position="384"/>
    </location>
</feature>
<evidence type="ECO:0000313" key="3">
    <source>
        <dbReference type="Proteomes" id="UP001138997"/>
    </source>
</evidence>
<sequence>MPFPRRQTAIAGVYRTAQGKLPDRSAFSLQLEAIKGAIAEAGMQLSDIDGLMTLSGSNHHQAQAGSPTDTHQFWAEQLGGRPIRYISLGGSSGQIAKASAAIAAGLCEVAVLFYGRAGQRLGPGGSTVPTAAPRVPEWSWTVQGAYMTPFYALWAQRYLHEFKVTAEDLAEVAVVNRYHATLNPESVMGRKGEITVQDVVGSRMIADPLHLLDCSLDNDGGYAVVLTTAERARDGAKKPVYVLGGAEAVHTDLYLSQDGDWFPPQGRSVRRAADDAFALAGVSRDDIDVFGSYDCFTITALRNYEEMGFCELGEAAAFVKEGHTRLGGKLPTSTDGGLLSGSHCGDPSGLPIVEVVRQLRGECGARQVPDAKIGLTHQQGYAVHGLTSAAILAVD</sequence>
<dbReference type="Pfam" id="PF22691">
    <property type="entry name" value="Thiolase_C_1"/>
    <property type="match status" value="1"/>
</dbReference>
<proteinExistence type="predicted"/>
<name>A0A9X1SW88_9ACTN</name>
<keyword evidence="3" id="KW-1185">Reference proteome</keyword>
<dbReference type="GO" id="GO:0016747">
    <property type="term" value="F:acyltransferase activity, transferring groups other than amino-acyl groups"/>
    <property type="evidence" value="ECO:0007669"/>
    <property type="project" value="InterPro"/>
</dbReference>
<dbReference type="Proteomes" id="UP001138997">
    <property type="component" value="Unassembled WGS sequence"/>
</dbReference>
<dbReference type="PANTHER" id="PTHR42870:SF1">
    <property type="entry name" value="NON-SPECIFIC LIPID-TRANSFER PROTEIN-LIKE 2"/>
    <property type="match status" value="1"/>
</dbReference>